<dbReference type="KEGG" id="ure:UREG_03699"/>
<dbReference type="GeneID" id="8439562"/>
<dbReference type="PANTHER" id="PTHR42850">
    <property type="entry name" value="METALLOPHOSPHOESTERASE"/>
    <property type="match status" value="1"/>
</dbReference>
<dbReference type="PANTHER" id="PTHR42850:SF4">
    <property type="entry name" value="ZINC-DEPENDENT ENDOPOLYPHOSPHATASE"/>
    <property type="match status" value="1"/>
</dbReference>
<dbReference type="OrthoDB" id="10267127at2759"/>
<dbReference type="EMBL" id="CH476616">
    <property type="protein sequence ID" value="EEP78853.1"/>
    <property type="molecule type" value="Genomic_DNA"/>
</dbReference>
<organism evidence="3 4">
    <name type="scientific">Uncinocarpus reesii (strain UAMH 1704)</name>
    <dbReference type="NCBI Taxonomy" id="336963"/>
    <lineage>
        <taxon>Eukaryota</taxon>
        <taxon>Fungi</taxon>
        <taxon>Dikarya</taxon>
        <taxon>Ascomycota</taxon>
        <taxon>Pezizomycotina</taxon>
        <taxon>Eurotiomycetes</taxon>
        <taxon>Eurotiomycetidae</taxon>
        <taxon>Onygenales</taxon>
        <taxon>Onygenaceae</taxon>
        <taxon>Uncinocarpus</taxon>
    </lineage>
</organism>
<evidence type="ECO:0000313" key="4">
    <source>
        <dbReference type="Proteomes" id="UP000002058"/>
    </source>
</evidence>
<feature type="transmembrane region" description="Helical" evidence="1">
    <location>
        <begin position="20"/>
        <end position="38"/>
    </location>
</feature>
<dbReference type="RefSeq" id="XP_002544182.1">
    <property type="nucleotide sequence ID" value="XM_002544136.1"/>
</dbReference>
<dbReference type="Proteomes" id="UP000002058">
    <property type="component" value="Unassembled WGS sequence"/>
</dbReference>
<proteinExistence type="predicted"/>
<dbReference type="HOGENOM" id="CLU_023125_0_0_1"/>
<dbReference type="eggNOG" id="KOG0371">
    <property type="taxonomic scope" value="Eukaryota"/>
</dbReference>
<sequence length="371" mass="40854">MKSNLIITLVTAPRFRRYLIVYLVLLVICWAGWVGFASPQLKEHGQIAKALDVKNRDRVGGWFGTNSLPRFADLVHLETLDEQLLPSEGQDDIPLDRRRLVVVGDVHGCKDELDDLLDKISFDGQTDHLIFAGDLITKGPKSLEVVQLAREYNASCVRGNNEDRILLYHRELLASGVLSVPGPNTKLSSDDAADTGKFQPEILPYGNRKEHLLAQALGDEDAAWLHKCPVILKVGRIGDLGEVVVVHGGLVPGVELESQDPFAVMTMRSLDLDTHVPSSKASGMHWAKIFNKYQSLLASRLASEPSSVDASLPTTVIYGHTPHRSAAIRKYTKGIDTGCVRGGKLTALVLENGGKTRVEHVRCKDYVSERK</sequence>
<dbReference type="OMA" id="WLDTCPV"/>
<dbReference type="GO" id="GO:0006798">
    <property type="term" value="P:polyphosphate catabolic process"/>
    <property type="evidence" value="ECO:0007669"/>
    <property type="project" value="TreeGrafter"/>
</dbReference>
<keyword evidence="1" id="KW-1133">Transmembrane helix</keyword>
<evidence type="ECO:0000313" key="3">
    <source>
        <dbReference type="EMBL" id="EEP78853.1"/>
    </source>
</evidence>
<dbReference type="InParanoid" id="C4JLJ1"/>
<dbReference type="InterPro" id="IPR004843">
    <property type="entry name" value="Calcineurin-like_PHP"/>
</dbReference>
<dbReference type="FunCoup" id="C4JLJ1">
    <property type="interactions" value="28"/>
</dbReference>
<dbReference type="InterPro" id="IPR050126">
    <property type="entry name" value="Ap4A_hydrolase"/>
</dbReference>
<dbReference type="GO" id="GO:0000298">
    <property type="term" value="F:endopolyphosphatase activity"/>
    <property type="evidence" value="ECO:0007669"/>
    <property type="project" value="TreeGrafter"/>
</dbReference>
<dbReference type="VEuPathDB" id="FungiDB:UREG_03699"/>
<dbReference type="Pfam" id="PF00149">
    <property type="entry name" value="Metallophos"/>
    <property type="match status" value="1"/>
</dbReference>
<name>C4JLJ1_UNCRE</name>
<keyword evidence="4" id="KW-1185">Reference proteome</keyword>
<dbReference type="CDD" id="cd00144">
    <property type="entry name" value="MPP_PPP_family"/>
    <property type="match status" value="1"/>
</dbReference>
<dbReference type="GO" id="GO:0005737">
    <property type="term" value="C:cytoplasm"/>
    <property type="evidence" value="ECO:0007669"/>
    <property type="project" value="TreeGrafter"/>
</dbReference>
<reference evidence="4" key="1">
    <citation type="journal article" date="2009" name="Genome Res.">
        <title>Comparative genomic analyses of the human fungal pathogens Coccidioides and their relatives.</title>
        <authorList>
            <person name="Sharpton T.J."/>
            <person name="Stajich J.E."/>
            <person name="Rounsley S.D."/>
            <person name="Gardner M.J."/>
            <person name="Wortman J.R."/>
            <person name="Jordar V.S."/>
            <person name="Maiti R."/>
            <person name="Kodira C.D."/>
            <person name="Neafsey D.E."/>
            <person name="Zeng Q."/>
            <person name="Hung C.-Y."/>
            <person name="McMahan C."/>
            <person name="Muszewska A."/>
            <person name="Grynberg M."/>
            <person name="Mandel M.A."/>
            <person name="Kellner E.M."/>
            <person name="Barker B.M."/>
            <person name="Galgiani J.N."/>
            <person name="Orbach M.J."/>
            <person name="Kirkland T.N."/>
            <person name="Cole G.T."/>
            <person name="Henn M.R."/>
            <person name="Birren B.W."/>
            <person name="Taylor J.W."/>
        </authorList>
    </citation>
    <scope>NUCLEOTIDE SEQUENCE [LARGE SCALE GENOMIC DNA]</scope>
    <source>
        <strain evidence="4">UAMH 1704</strain>
    </source>
</reference>
<dbReference type="SUPFAM" id="SSF56300">
    <property type="entry name" value="Metallo-dependent phosphatases"/>
    <property type="match status" value="1"/>
</dbReference>
<keyword evidence="1" id="KW-0472">Membrane</keyword>
<dbReference type="Gene3D" id="3.60.21.10">
    <property type="match status" value="1"/>
</dbReference>
<dbReference type="STRING" id="336963.C4JLJ1"/>
<dbReference type="AlphaFoldDB" id="C4JLJ1"/>
<evidence type="ECO:0000256" key="1">
    <source>
        <dbReference type="SAM" id="Phobius"/>
    </source>
</evidence>
<protein>
    <recommendedName>
        <fullName evidence="2">Calcineurin-like phosphoesterase domain-containing protein</fullName>
    </recommendedName>
</protein>
<dbReference type="GO" id="GO:0016791">
    <property type="term" value="F:phosphatase activity"/>
    <property type="evidence" value="ECO:0007669"/>
    <property type="project" value="TreeGrafter"/>
</dbReference>
<keyword evidence="1" id="KW-0812">Transmembrane</keyword>
<evidence type="ECO:0000259" key="2">
    <source>
        <dbReference type="Pfam" id="PF00149"/>
    </source>
</evidence>
<gene>
    <name evidence="3" type="ORF">UREG_03699</name>
</gene>
<dbReference type="InterPro" id="IPR029052">
    <property type="entry name" value="Metallo-depent_PP-like"/>
</dbReference>
<feature type="domain" description="Calcineurin-like phosphoesterase" evidence="2">
    <location>
        <begin position="99"/>
        <end position="321"/>
    </location>
</feature>
<accession>C4JLJ1</accession>